<feature type="transmembrane region" description="Helical" evidence="11">
    <location>
        <begin position="31"/>
        <end position="52"/>
    </location>
</feature>
<protein>
    <recommendedName>
        <fullName evidence="12">ABC transporter domain-containing protein</fullName>
    </recommendedName>
</protein>
<evidence type="ECO:0000256" key="3">
    <source>
        <dbReference type="ARBA" id="ARBA00022448"/>
    </source>
</evidence>
<dbReference type="CDD" id="cd03263">
    <property type="entry name" value="ABC_subfamily_A"/>
    <property type="match status" value="2"/>
</dbReference>
<keyword evidence="7" id="KW-0067">ATP-binding</keyword>
<keyword evidence="6" id="KW-0547">Nucleotide-binding</keyword>
<evidence type="ECO:0000259" key="12">
    <source>
        <dbReference type="PROSITE" id="PS50893"/>
    </source>
</evidence>
<feature type="compositionally biased region" description="Basic and acidic residues" evidence="10">
    <location>
        <begin position="1859"/>
        <end position="1873"/>
    </location>
</feature>
<feature type="region of interest" description="Disordered" evidence="10">
    <location>
        <begin position="1187"/>
        <end position="1210"/>
    </location>
</feature>
<dbReference type="InterPro" id="IPR026082">
    <property type="entry name" value="ABCA"/>
</dbReference>
<accession>A0AAW1R2Y7</accession>
<evidence type="ECO:0000256" key="6">
    <source>
        <dbReference type="ARBA" id="ARBA00022741"/>
    </source>
</evidence>
<dbReference type="SUPFAM" id="SSF52540">
    <property type="entry name" value="P-loop containing nucleoside triphosphate hydrolases"/>
    <property type="match status" value="3"/>
</dbReference>
<evidence type="ECO:0000256" key="5">
    <source>
        <dbReference type="ARBA" id="ARBA00022737"/>
    </source>
</evidence>
<sequence length="2271" mass="242129">MADQEQPEWRTALYQFQALAWRQWLMKRRGWVTTLVEILSPIILVSMLVIAYEKVEEDHWPVRIYVQRTRGAIDRAAHQFHLPDDASTLSGCLDLLQGMNLTEIVDDIGWSGGGGGFSWNRTLPPTAAFLPPAGESGRQQVLDCLIQEGRAIGQAAPQFALAALQALLNTKGPLPVPTFDEFVALHNVLQLALESQPDVLGQLRGARRSLGWNMLGNLLDMGQLAFAPASPDVYRFVEHMQRTHPMFADVFYGVFGTEAEAEAYATFGDQRLWALVTFHEGPSSTAADYTIRMNYTTVPKTWRAVNKRVCCWAPSDYKYYYTSGFLSIQAAVDNYALGLSAALDTSLGPLPLAEGSTGMPPEAQQSWTEWGGLFPTVGYSHNGFFDAVGPMLGLVMSLSLVYPLAMMVRGIVEEKETRARETMFIMGLRPWVLALSWVLAYGVIFTAVAAVITTVCCLTFLSLANPTLLFTLLWLFTASELAFGLLLTVFFSNAKVAGIVAPLAHFAALLPRYIFFRTGEPQAMVGKIFVSLLSPTAFTFSADLYGEYQAAGVSLGWGDLWEDAYPVGLVLIMLVLDLFLYAGLAWYLERVIPGQFGPCLPWWFPASKSYWLTGNLSTEDLSCPAPGSRLWEWGARQAHRLHGYLEGTSLQRYIAIGQDEQDTRGYEGGIRPDAAQGPAAVAGGHAGDAGMQEAQGRNHAGHGDEDGSDSAPAAEMLSLRKVYGKHVAVKGLSLELHTGGITALLGHNGAGKTTAIGMLTGLVRPDGGDCRVLGKSMLSQAGAARRHLGYCPQHNVLFGGLTVQEHLHIFAAIKGVVGGGFGREAVEAAAASLDDVGLTEKAGTPAAALSGGMKRKLQVAIALLGGSKVVLLDEPSSGVDPVSRRALWSVLLRVKPGRAMLLTTHFMDEADLLSDRIAIMSEGSLQAYGSPLQLKADHTEGYHLVLNTALDSPVDMPGLQALVTQSVSGAFILRTSGAEVVFCLPLSQSRGFPDLLESLEDVGDSLGVLHYGLSMPTLEEVFLRVTVDAHQPHPGRLRAQSPAQHNPHSGGYENGHVPANGHLANTHALPASGHHNPEVAGNTADDAVEMQALHPSSSRSDASSGKESPADGSSDMHSKPHSATASEIQPSRLAPAEVASQQPSSHSAKHHVANGQPHDRHISRHAATQKDHAASVDKPAKAALHQNGGMVHGSQGPREKLEGSEPEVKLCPGSQRERCWRSFRQMLRKRALIASRDLRGGFSTLLLPVLAIALVLLVLKVNINPTAPTMVLSLSALPQTHPLPVGGSAMPPALLQCSGDEGLWSSAPACNGGLAFEPVPAADSLDMSRFLLDDREHVPRYAALVFNDSVVNELPRAFQGALESSGLGPIIAQVQSMTQGLDTSQLAVLAPLLISSWQTATAGQGTGASGGLDPALLGLALSKEVAVARQAVARMSAHPPLLVMHNASSYHAFPAALSNLRQTVGKLQYTAGTRNGSVHAPRLVARSHPLPLTEAEGIVLDVFLEILAALFLLVPLCFLAAAYCINPVVERVCHSHHMQLLSGCPPLIYWAGSYAWDLLMHTCVCFLAMLIFVIYQDKATTATPQQAIGTLLLLLLYGIASIPLTYCCAFGFQSPSAAQVAVAALNFLFGFVAVNGSFVMQAIPLTQHLQSVLVHYFRLMPPFNLGEGLIQLTLFYLQASLADSGSDASGTPAAPAPDSALNRAATAVANMTDPGASAPSAAPSPPAAPGGLAGHGGPYTFEDSVFQWEILGRPLTLLALQTFAYALLAVTMDRSQRTGHPCLADAAGPLQKALQPWLEPLLARLPPTMQRRASHWLGLKAVPGGGKTETIELAGVGSQQARATDVDTELQLAEDGSLEDSREASAGGEHEGARLLPSQSQPGDGAFTAISVAEAEEDMDVAAERRRVMASGATTDTISLRHLRKVYPVQPPKVAVHDLCLGIPPGQRFGFLGPNGAGKTTTLSILSGDQQATSGDALVAGQSLVHSSGASPRGALLGYCPQQDPLLDLLTAEEQLTMYACLKGMDQRAVRHEVWRVIKRVSIPPAMALCPAGTYSGGNKRKLALGIALVGSPSALLLDEPSTGMDPGARRAMWSYIIQATTASPSAPASAPAASSEGVMTSQPEPASTAAPAGMSVVLTTHSMEEVEALCSRVGIMHRGRLACLASPQRLKSRFGDGYLLEVHVPDDEAVIADAQQFVQRELRGHEAEAPVFGRLRFQLPAQGLKLSQVLRAMESHKAALDVIAYALSQPTLEQVFLTVIGEQLNAEHDP</sequence>
<comment type="caution">
    <text evidence="13">The sequence shown here is derived from an EMBL/GenBank/DDBJ whole genome shotgun (WGS) entry which is preliminary data.</text>
</comment>
<feature type="transmembrane region" description="Helical" evidence="11">
    <location>
        <begin position="564"/>
        <end position="588"/>
    </location>
</feature>
<dbReference type="PROSITE" id="PS50893">
    <property type="entry name" value="ABC_TRANSPORTER_2"/>
    <property type="match status" value="2"/>
</dbReference>
<feature type="transmembrane region" description="Helical" evidence="11">
    <location>
        <begin position="391"/>
        <end position="412"/>
    </location>
</feature>
<feature type="region of interest" description="Disordered" evidence="10">
    <location>
        <begin position="1712"/>
        <end position="1734"/>
    </location>
</feature>
<keyword evidence="4 11" id="KW-0812">Transmembrane</keyword>
<dbReference type="PANTHER" id="PTHR19229">
    <property type="entry name" value="ATP-BINDING CASSETTE TRANSPORTER SUBFAMILY A ABCA"/>
    <property type="match status" value="1"/>
</dbReference>
<feature type="compositionally biased region" description="Polar residues" evidence="10">
    <location>
        <begin position="1094"/>
        <end position="1106"/>
    </location>
</feature>
<evidence type="ECO:0000313" key="14">
    <source>
        <dbReference type="Proteomes" id="UP001438707"/>
    </source>
</evidence>
<dbReference type="GO" id="GO:0016020">
    <property type="term" value="C:membrane"/>
    <property type="evidence" value="ECO:0007669"/>
    <property type="project" value="UniProtKB-SubCell"/>
</dbReference>
<dbReference type="InterPro" id="IPR003593">
    <property type="entry name" value="AAA+_ATPase"/>
</dbReference>
<evidence type="ECO:0000256" key="11">
    <source>
        <dbReference type="SAM" id="Phobius"/>
    </source>
</evidence>
<comment type="similarity">
    <text evidence="2">Belongs to the ABC transporter superfamily. ABCA family. CPR flippase (TC 3.A.1.211) subfamily.</text>
</comment>
<dbReference type="InterPro" id="IPR017871">
    <property type="entry name" value="ABC_transporter-like_CS"/>
</dbReference>
<feature type="transmembrane region" description="Helical" evidence="11">
    <location>
        <begin position="1587"/>
        <end position="1608"/>
    </location>
</feature>
<dbReference type="InterPro" id="IPR013525">
    <property type="entry name" value="ABC2_TM"/>
</dbReference>
<dbReference type="Pfam" id="PF23321">
    <property type="entry name" value="R1_ABCA1"/>
    <property type="match status" value="1"/>
</dbReference>
<feature type="domain" description="ABC transporter" evidence="12">
    <location>
        <begin position="1918"/>
        <end position="2184"/>
    </location>
</feature>
<dbReference type="Pfam" id="PF00005">
    <property type="entry name" value="ABC_tran"/>
    <property type="match status" value="2"/>
</dbReference>
<evidence type="ECO:0000256" key="8">
    <source>
        <dbReference type="ARBA" id="ARBA00022989"/>
    </source>
</evidence>
<evidence type="ECO:0000313" key="13">
    <source>
        <dbReference type="EMBL" id="KAK9828300.1"/>
    </source>
</evidence>
<feature type="compositionally biased region" description="Low complexity" evidence="10">
    <location>
        <begin position="2105"/>
        <end position="2116"/>
    </location>
</feature>
<evidence type="ECO:0000256" key="9">
    <source>
        <dbReference type="ARBA" id="ARBA00023136"/>
    </source>
</evidence>
<evidence type="ECO:0000256" key="7">
    <source>
        <dbReference type="ARBA" id="ARBA00022840"/>
    </source>
</evidence>
<keyword evidence="9 11" id="KW-0472">Membrane</keyword>
<feature type="transmembrane region" description="Helical" evidence="11">
    <location>
        <begin position="467"/>
        <end position="489"/>
    </location>
</feature>
<feature type="region of interest" description="Disordered" evidence="10">
    <location>
        <begin position="1853"/>
        <end position="1885"/>
    </location>
</feature>
<feature type="region of interest" description="Disordered" evidence="10">
    <location>
        <begin position="2105"/>
        <end position="2130"/>
    </location>
</feature>
<reference evidence="13 14" key="1">
    <citation type="journal article" date="2024" name="Nat. Commun.">
        <title>Phylogenomics reveals the evolutionary origins of lichenization in chlorophyte algae.</title>
        <authorList>
            <person name="Puginier C."/>
            <person name="Libourel C."/>
            <person name="Otte J."/>
            <person name="Skaloud P."/>
            <person name="Haon M."/>
            <person name="Grisel S."/>
            <person name="Petersen M."/>
            <person name="Berrin J.G."/>
            <person name="Delaux P.M."/>
            <person name="Dal Grande F."/>
            <person name="Keller J."/>
        </authorList>
    </citation>
    <scope>NUCLEOTIDE SEQUENCE [LARGE SCALE GENOMIC DNA]</scope>
    <source>
        <strain evidence="13 14">SAG 2145</strain>
    </source>
</reference>
<comment type="subcellular location">
    <subcellularLocation>
        <location evidence="1">Membrane</location>
        <topology evidence="1">Multi-pass membrane protein</topology>
    </subcellularLocation>
</comment>
<dbReference type="Proteomes" id="UP001438707">
    <property type="component" value="Unassembled WGS sequence"/>
</dbReference>
<feature type="transmembrane region" description="Helical" evidence="11">
    <location>
        <begin position="496"/>
        <end position="515"/>
    </location>
</feature>
<name>A0AAW1R2Y7_9CHLO</name>
<keyword evidence="14" id="KW-1185">Reference proteome</keyword>
<dbReference type="PANTHER" id="PTHR19229:SF36">
    <property type="entry name" value="ATP-BINDING CASSETTE SUB-FAMILY A MEMBER 2"/>
    <property type="match status" value="1"/>
</dbReference>
<organism evidence="13 14">
    <name type="scientific">Apatococcus lobatus</name>
    <dbReference type="NCBI Taxonomy" id="904363"/>
    <lineage>
        <taxon>Eukaryota</taxon>
        <taxon>Viridiplantae</taxon>
        <taxon>Chlorophyta</taxon>
        <taxon>core chlorophytes</taxon>
        <taxon>Trebouxiophyceae</taxon>
        <taxon>Chlorellales</taxon>
        <taxon>Chlorellaceae</taxon>
        <taxon>Apatococcus</taxon>
    </lineage>
</organism>
<dbReference type="GO" id="GO:0016887">
    <property type="term" value="F:ATP hydrolysis activity"/>
    <property type="evidence" value="ECO:0007669"/>
    <property type="project" value="InterPro"/>
</dbReference>
<gene>
    <name evidence="13" type="ORF">WJX74_007867</name>
</gene>
<feature type="compositionally biased region" description="Basic and acidic residues" evidence="10">
    <location>
        <begin position="1197"/>
        <end position="1208"/>
    </location>
</feature>
<keyword evidence="5" id="KW-0677">Repeat</keyword>
<feature type="region of interest" description="Disordered" evidence="10">
    <location>
        <begin position="1032"/>
        <end position="1160"/>
    </location>
</feature>
<dbReference type="GO" id="GO:0005319">
    <property type="term" value="F:lipid transporter activity"/>
    <property type="evidence" value="ECO:0007669"/>
    <property type="project" value="TreeGrafter"/>
</dbReference>
<feature type="domain" description="ABC transporter" evidence="12">
    <location>
        <begin position="714"/>
        <end position="947"/>
    </location>
</feature>
<dbReference type="InterPro" id="IPR003439">
    <property type="entry name" value="ABC_transporter-like_ATP-bd"/>
</dbReference>
<evidence type="ECO:0000256" key="4">
    <source>
        <dbReference type="ARBA" id="ARBA00022692"/>
    </source>
</evidence>
<dbReference type="InterPro" id="IPR027417">
    <property type="entry name" value="P-loop_NTPase"/>
</dbReference>
<dbReference type="EMBL" id="JALJOS010000016">
    <property type="protein sequence ID" value="KAK9828300.1"/>
    <property type="molecule type" value="Genomic_DNA"/>
</dbReference>
<evidence type="ECO:0000256" key="10">
    <source>
        <dbReference type="SAM" id="MobiDB-lite"/>
    </source>
</evidence>
<feature type="transmembrane region" description="Helical" evidence="11">
    <location>
        <begin position="1620"/>
        <end position="1643"/>
    </location>
</feature>
<keyword evidence="3" id="KW-0813">Transport</keyword>
<feature type="transmembrane region" description="Helical" evidence="11">
    <location>
        <begin position="1547"/>
        <end position="1575"/>
    </location>
</feature>
<dbReference type="FunFam" id="3.40.50.300:FF:000335">
    <property type="entry name" value="ATP binding cassette subfamily A member 5"/>
    <property type="match status" value="1"/>
</dbReference>
<dbReference type="Pfam" id="PF12698">
    <property type="entry name" value="ABC2_membrane_3"/>
    <property type="match status" value="2"/>
</dbReference>
<dbReference type="PROSITE" id="PS00211">
    <property type="entry name" value="ABC_TRANSPORTER_1"/>
    <property type="match status" value="2"/>
</dbReference>
<evidence type="ECO:0000256" key="1">
    <source>
        <dbReference type="ARBA" id="ARBA00004141"/>
    </source>
</evidence>
<feature type="transmembrane region" description="Helical" evidence="11">
    <location>
        <begin position="432"/>
        <end position="461"/>
    </location>
</feature>
<feature type="compositionally biased region" description="Low complexity" evidence="10">
    <location>
        <begin position="674"/>
        <end position="683"/>
    </location>
</feature>
<dbReference type="SMART" id="SM00382">
    <property type="entry name" value="AAA"/>
    <property type="match status" value="2"/>
</dbReference>
<evidence type="ECO:0000256" key="2">
    <source>
        <dbReference type="ARBA" id="ARBA00008526"/>
    </source>
</evidence>
<feature type="transmembrane region" description="Helical" evidence="11">
    <location>
        <begin position="1502"/>
        <end position="1526"/>
    </location>
</feature>
<dbReference type="Gene3D" id="3.40.50.300">
    <property type="entry name" value="P-loop containing nucleotide triphosphate hydrolases"/>
    <property type="match status" value="2"/>
</dbReference>
<proteinExistence type="inferred from homology"/>
<dbReference type="GO" id="GO:0140359">
    <property type="term" value="F:ABC-type transporter activity"/>
    <property type="evidence" value="ECO:0007669"/>
    <property type="project" value="InterPro"/>
</dbReference>
<keyword evidence="8 11" id="KW-1133">Transmembrane helix</keyword>
<dbReference type="GO" id="GO:0005524">
    <property type="term" value="F:ATP binding"/>
    <property type="evidence" value="ECO:0007669"/>
    <property type="project" value="UniProtKB-KW"/>
</dbReference>
<dbReference type="InterPro" id="IPR056264">
    <property type="entry name" value="R2_ABCA1-4-like"/>
</dbReference>
<feature type="region of interest" description="Disordered" evidence="10">
    <location>
        <begin position="665"/>
        <end position="711"/>
    </location>
</feature>